<dbReference type="Gene3D" id="1.10.260.40">
    <property type="entry name" value="lambda repressor-like DNA-binding domains"/>
    <property type="match status" value="1"/>
</dbReference>
<dbReference type="InterPro" id="IPR001387">
    <property type="entry name" value="Cro/C1-type_HTH"/>
</dbReference>
<keyword evidence="3" id="KW-1185">Reference proteome</keyword>
<dbReference type="InterPro" id="IPR010982">
    <property type="entry name" value="Lambda_DNA-bd_dom_sf"/>
</dbReference>
<accession>A0A1H8CV03</accession>
<sequence length="87" mass="10032">MARIIDGAKNNIVGKYIREERKKQKISQKGLSVKLELMGIYVCPWSFSRLENNERTVTDIEIDAISKILNVSLEYLFGREDENRGAK</sequence>
<dbReference type="CDD" id="cd00093">
    <property type="entry name" value="HTH_XRE"/>
    <property type="match status" value="1"/>
</dbReference>
<dbReference type="STRING" id="474960.SAMN05216180_2351"/>
<reference evidence="2 3" key="1">
    <citation type="submission" date="2016-10" db="EMBL/GenBank/DDBJ databases">
        <authorList>
            <person name="de Groot N.N."/>
        </authorList>
    </citation>
    <scope>NUCLEOTIDE SEQUENCE [LARGE SCALE GENOMIC DNA]</scope>
    <source>
        <strain evidence="2 3">CGMCC 1.5070</strain>
    </source>
</reference>
<organism evidence="2 3">
    <name type="scientific">Hydrogenoanaerobacterium saccharovorans</name>
    <dbReference type="NCBI Taxonomy" id="474960"/>
    <lineage>
        <taxon>Bacteria</taxon>
        <taxon>Bacillati</taxon>
        <taxon>Bacillota</taxon>
        <taxon>Clostridia</taxon>
        <taxon>Eubacteriales</taxon>
        <taxon>Oscillospiraceae</taxon>
        <taxon>Hydrogenoanaerobacterium</taxon>
    </lineage>
</organism>
<evidence type="ECO:0000313" key="3">
    <source>
        <dbReference type="Proteomes" id="UP000199158"/>
    </source>
</evidence>
<name>A0A1H8CV03_9FIRM</name>
<dbReference type="OrthoDB" id="574441at2"/>
<dbReference type="RefSeq" id="WP_092755374.1">
    <property type="nucleotide sequence ID" value="NZ_FOCG01000002.1"/>
</dbReference>
<protein>
    <submittedName>
        <fullName evidence="2">Helix-turn-helix</fullName>
    </submittedName>
</protein>
<proteinExistence type="predicted"/>
<evidence type="ECO:0000313" key="2">
    <source>
        <dbReference type="EMBL" id="SEM98865.1"/>
    </source>
</evidence>
<dbReference type="GO" id="GO:0003677">
    <property type="term" value="F:DNA binding"/>
    <property type="evidence" value="ECO:0007669"/>
    <property type="project" value="InterPro"/>
</dbReference>
<evidence type="ECO:0000259" key="1">
    <source>
        <dbReference type="PROSITE" id="PS50943"/>
    </source>
</evidence>
<dbReference type="AlphaFoldDB" id="A0A1H8CV03"/>
<dbReference type="SUPFAM" id="SSF47413">
    <property type="entry name" value="lambda repressor-like DNA-binding domains"/>
    <property type="match status" value="1"/>
</dbReference>
<dbReference type="PROSITE" id="PS50943">
    <property type="entry name" value="HTH_CROC1"/>
    <property type="match status" value="1"/>
</dbReference>
<feature type="domain" description="HTH cro/C1-type" evidence="1">
    <location>
        <begin position="17"/>
        <end position="76"/>
    </location>
</feature>
<dbReference type="EMBL" id="FOCG01000002">
    <property type="protein sequence ID" value="SEM98865.1"/>
    <property type="molecule type" value="Genomic_DNA"/>
</dbReference>
<dbReference type="SMART" id="SM00530">
    <property type="entry name" value="HTH_XRE"/>
    <property type="match status" value="1"/>
</dbReference>
<gene>
    <name evidence="2" type="ORF">SAMN05216180_2351</name>
</gene>
<dbReference type="Proteomes" id="UP000199158">
    <property type="component" value="Unassembled WGS sequence"/>
</dbReference>